<protein>
    <submittedName>
        <fullName evidence="1">Uncharacterized protein</fullName>
    </submittedName>
</protein>
<comment type="caution">
    <text evidence="1">The sequence shown here is derived from an EMBL/GenBank/DDBJ whole genome shotgun (WGS) entry which is preliminary data.</text>
</comment>
<evidence type="ECO:0000313" key="2">
    <source>
        <dbReference type="Proteomes" id="UP001303046"/>
    </source>
</evidence>
<sequence>MSELAKLCREAINEDLKERRAKILGEAAEAGESIRHARQDFASRKTGMTALLNRKGTTTASRRGMEQIIHDFYLSHSHAHLLAHLLKEGKK</sequence>
<evidence type="ECO:0000313" key="1">
    <source>
        <dbReference type="EMBL" id="KAK6763984.1"/>
    </source>
</evidence>
<proteinExistence type="predicted"/>
<dbReference type="EMBL" id="JAVFWL010000006">
    <property type="protein sequence ID" value="KAK6763984.1"/>
    <property type="molecule type" value="Genomic_DNA"/>
</dbReference>
<dbReference type="Proteomes" id="UP001303046">
    <property type="component" value="Unassembled WGS sequence"/>
</dbReference>
<keyword evidence="2" id="KW-1185">Reference proteome</keyword>
<accession>A0ABR1EMX8</accession>
<organism evidence="1 2">
    <name type="scientific">Necator americanus</name>
    <name type="common">Human hookworm</name>
    <dbReference type="NCBI Taxonomy" id="51031"/>
    <lineage>
        <taxon>Eukaryota</taxon>
        <taxon>Metazoa</taxon>
        <taxon>Ecdysozoa</taxon>
        <taxon>Nematoda</taxon>
        <taxon>Chromadorea</taxon>
        <taxon>Rhabditida</taxon>
        <taxon>Rhabditina</taxon>
        <taxon>Rhabditomorpha</taxon>
        <taxon>Strongyloidea</taxon>
        <taxon>Ancylostomatidae</taxon>
        <taxon>Bunostominae</taxon>
        <taxon>Necator</taxon>
    </lineage>
</organism>
<reference evidence="1 2" key="1">
    <citation type="submission" date="2023-08" db="EMBL/GenBank/DDBJ databases">
        <title>A Necator americanus chromosomal reference genome.</title>
        <authorList>
            <person name="Ilik V."/>
            <person name="Petrzelkova K.J."/>
            <person name="Pardy F."/>
            <person name="Fuh T."/>
            <person name="Niatou-Singa F.S."/>
            <person name="Gouil Q."/>
            <person name="Baker L."/>
            <person name="Ritchie M.E."/>
            <person name="Jex A.R."/>
            <person name="Gazzola D."/>
            <person name="Li H."/>
            <person name="Toshio Fujiwara R."/>
            <person name="Zhan B."/>
            <person name="Aroian R.V."/>
            <person name="Pafco B."/>
            <person name="Schwarz E.M."/>
        </authorList>
    </citation>
    <scope>NUCLEOTIDE SEQUENCE [LARGE SCALE GENOMIC DNA]</scope>
    <source>
        <strain evidence="1 2">Aroian</strain>
        <tissue evidence="1">Whole animal</tissue>
    </source>
</reference>
<name>A0ABR1EMX8_NECAM</name>
<gene>
    <name evidence="1" type="primary">Necator_chrX.g24517</name>
    <name evidence="1" type="ORF">RB195_024352</name>
</gene>